<evidence type="ECO:0000256" key="1">
    <source>
        <dbReference type="SAM" id="MobiDB-lite"/>
    </source>
</evidence>
<dbReference type="AlphaFoldDB" id="F2CZJ7"/>
<feature type="compositionally biased region" description="Gly residues" evidence="1">
    <location>
        <begin position="261"/>
        <end position="276"/>
    </location>
</feature>
<evidence type="ECO:0000313" key="2">
    <source>
        <dbReference type="EMBL" id="BAJ88268.1"/>
    </source>
</evidence>
<feature type="region of interest" description="Disordered" evidence="1">
    <location>
        <begin position="31"/>
        <end position="52"/>
    </location>
</feature>
<feature type="compositionally biased region" description="Basic residues" evidence="1">
    <location>
        <begin position="179"/>
        <end position="190"/>
    </location>
</feature>
<name>F2CZJ7_HORVV</name>
<dbReference type="EMBL" id="AK357053">
    <property type="protein sequence ID" value="BAJ88268.1"/>
    <property type="molecule type" value="mRNA"/>
</dbReference>
<accession>F2CZJ7</accession>
<feature type="compositionally biased region" description="Low complexity" evidence="1">
    <location>
        <begin position="285"/>
        <end position="308"/>
    </location>
</feature>
<feature type="compositionally biased region" description="Basic and acidic residues" evidence="1">
    <location>
        <begin position="202"/>
        <end position="215"/>
    </location>
</feature>
<feature type="compositionally biased region" description="Low complexity" evidence="1">
    <location>
        <begin position="166"/>
        <end position="178"/>
    </location>
</feature>
<feature type="compositionally biased region" description="Basic residues" evidence="1">
    <location>
        <begin position="97"/>
        <end position="106"/>
    </location>
</feature>
<feature type="non-terminal residue" evidence="2">
    <location>
        <position position="1"/>
    </location>
</feature>
<sequence>EAFPLHHRRAPASARRVASDLSSSYIYHHRAEQPSTQAKHQHRPNDTPTSPTWLGYQFARLLTGPRLDHLHGRPGRDSGVVAGPRLLLPGDALPPAQRRHRHHRAHLPLPLPLPPPPRPPPRRRRRPPPPAEGPRPPVRSSPASGPAGAHVIRDGAPALPRPLPLPLRRLPSRVQLQPPRRRRHRRRRREQHQAAVQQEPVRAGREEAGEQDGQRGGEGGQGEGGDQEAGHGRGKEAGARPGAGAGAAGAARAEGSRGSRGADGGEAAGRGGAGGRVRGREGGRLHQQVPAAAAAAEAQLAAQLQGDAQPRRVADADQHGVQHFD</sequence>
<feature type="compositionally biased region" description="Pro residues" evidence="1">
    <location>
        <begin position="128"/>
        <end position="139"/>
    </location>
</feature>
<feature type="compositionally biased region" description="Pro residues" evidence="1">
    <location>
        <begin position="109"/>
        <end position="119"/>
    </location>
</feature>
<protein>
    <submittedName>
        <fullName evidence="2">Predicted protein</fullName>
    </submittedName>
</protein>
<organism evidence="2">
    <name type="scientific">Hordeum vulgare subsp. vulgare</name>
    <name type="common">Domesticated barley</name>
    <dbReference type="NCBI Taxonomy" id="112509"/>
    <lineage>
        <taxon>Eukaryota</taxon>
        <taxon>Viridiplantae</taxon>
        <taxon>Streptophyta</taxon>
        <taxon>Embryophyta</taxon>
        <taxon>Tracheophyta</taxon>
        <taxon>Spermatophyta</taxon>
        <taxon>Magnoliopsida</taxon>
        <taxon>Liliopsida</taxon>
        <taxon>Poales</taxon>
        <taxon>Poaceae</taxon>
        <taxon>BOP clade</taxon>
        <taxon>Pooideae</taxon>
        <taxon>Triticodae</taxon>
        <taxon>Triticeae</taxon>
        <taxon>Hordeinae</taxon>
        <taxon>Hordeum</taxon>
    </lineage>
</organism>
<feature type="compositionally biased region" description="Basic and acidic residues" evidence="1">
    <location>
        <begin position="228"/>
        <end position="238"/>
    </location>
</feature>
<feature type="compositionally biased region" description="Basic and acidic residues" evidence="1">
    <location>
        <begin position="309"/>
        <end position="325"/>
    </location>
</feature>
<feature type="region of interest" description="Disordered" evidence="1">
    <location>
        <begin position="67"/>
        <end position="325"/>
    </location>
</feature>
<proteinExistence type="evidence at transcript level"/>
<feature type="compositionally biased region" description="Basic and acidic residues" evidence="1">
    <location>
        <begin position="67"/>
        <end position="76"/>
    </location>
</feature>
<reference evidence="2" key="1">
    <citation type="journal article" date="2011" name="Plant Physiol.">
        <title>Comprehensive sequence analysis of 24,783 barley full-length cDNAs derived from 12 clone libraries.</title>
        <authorList>
            <person name="Matsumoto T."/>
            <person name="Tanaka T."/>
            <person name="Sakai H."/>
            <person name="Amano N."/>
            <person name="Kanamori H."/>
            <person name="Kurita K."/>
            <person name="Kikuta A."/>
            <person name="Kamiya K."/>
            <person name="Yamamoto M."/>
            <person name="Ikawa H."/>
            <person name="Fujii N."/>
            <person name="Hori K."/>
            <person name="Itoh T."/>
            <person name="Sato K."/>
        </authorList>
    </citation>
    <scope>NUCLEOTIDE SEQUENCE</scope>
    <source>
        <tissue evidence="2">Shoot</tissue>
    </source>
</reference>